<evidence type="ECO:0000313" key="2">
    <source>
        <dbReference type="EMBL" id="CEL97096.1"/>
    </source>
</evidence>
<name>A0A0G4EKV7_VITBC</name>
<feature type="compositionally biased region" description="Low complexity" evidence="1">
    <location>
        <begin position="778"/>
        <end position="814"/>
    </location>
</feature>
<accession>A0A0G4EKV7</accession>
<reference evidence="2 3" key="1">
    <citation type="submission" date="2014-11" db="EMBL/GenBank/DDBJ databases">
        <authorList>
            <person name="Zhu J."/>
            <person name="Qi W."/>
            <person name="Song R."/>
        </authorList>
    </citation>
    <scope>NUCLEOTIDE SEQUENCE [LARGE SCALE GENOMIC DNA]</scope>
</reference>
<dbReference type="EMBL" id="CDMY01000253">
    <property type="protein sequence ID" value="CEL97096.1"/>
    <property type="molecule type" value="Genomic_DNA"/>
</dbReference>
<dbReference type="PhylomeDB" id="A0A0G4EKV7"/>
<dbReference type="InParanoid" id="A0A0G4EKV7"/>
<dbReference type="AlphaFoldDB" id="A0A0G4EKV7"/>
<evidence type="ECO:0008006" key="4">
    <source>
        <dbReference type="Google" id="ProtNLM"/>
    </source>
</evidence>
<gene>
    <name evidence="2" type="ORF">Vbra_5067</name>
</gene>
<evidence type="ECO:0000313" key="3">
    <source>
        <dbReference type="Proteomes" id="UP000041254"/>
    </source>
</evidence>
<feature type="region of interest" description="Disordered" evidence="1">
    <location>
        <begin position="766"/>
        <end position="815"/>
    </location>
</feature>
<dbReference type="OrthoDB" id="416755at2759"/>
<feature type="compositionally biased region" description="Low complexity" evidence="1">
    <location>
        <begin position="646"/>
        <end position="655"/>
    </location>
</feature>
<dbReference type="VEuPathDB" id="CryptoDB:Vbra_5067"/>
<evidence type="ECO:0000256" key="1">
    <source>
        <dbReference type="SAM" id="MobiDB-lite"/>
    </source>
</evidence>
<organism evidence="2 3">
    <name type="scientific">Vitrella brassicaformis (strain CCMP3155)</name>
    <dbReference type="NCBI Taxonomy" id="1169540"/>
    <lineage>
        <taxon>Eukaryota</taxon>
        <taxon>Sar</taxon>
        <taxon>Alveolata</taxon>
        <taxon>Colpodellida</taxon>
        <taxon>Vitrellaceae</taxon>
        <taxon>Vitrella</taxon>
    </lineage>
</organism>
<keyword evidence="3" id="KW-1185">Reference proteome</keyword>
<dbReference type="Proteomes" id="UP000041254">
    <property type="component" value="Unassembled WGS sequence"/>
</dbReference>
<sequence length="955" mass="104213">MLICMRNCAGPPHFSPDYTVSFPHLPSGGEVPWHHGAEVNVTCSPGRTPDFHSTVDWEIVRCLDGFYTEQTVRCKRPCPAEYRSKPGYVVSATHPYPPFPLPTTAGLIKSGVVRDVRCASHQGFYPVVGQANTTVSCEEGAWSFLALVCRRACPLLYFLPKPDGTPPSKSKAMMCPIAYQYEPADPETASQYITNGTSDYLLEGGFVDWNAYPRHKTEVKLKCRSSDVAGESWHPATGLETDFTTIKCINGSWSKIWLRCAKECTKESLLQKLPPNVWAQKLLDASSAENPEDVIPPALHEGVGFPSSWQKQLSPTFPHGTELMALCTSDAAIRHMCALDLVENEEQARRLKLLQAQLPEELRQGRQRILCINSTFTDVTLGCEKTCDVNQLKDWVASTGGYYVIAKSDPLTSVTQFPSGGCTSVMCGVANKAPPGVDGPGLPTHPTLGTSSPATIYCEQGNFTAVNLSCRRECGAVPLDPLRYVFLLKSGFPPGASNPPDTLVYVACKEGYTSASGPKHGKDVIKWNDGIWTQTVLDCKADCGEFPLPQPVVAYNISGEGQNHGDKRELTCAEGYSPGLGVQIHKTTLYCENGQWQALDLACYQNCPRADTAIPMDFERYLWFDKQDIEPPLPTPPPLEREAEEGPAAGPGIIGEGAKAYKAGEETKEKEKEGEGVLSKADRESILFNSTEKSLFWRNATVRPSCQRDVESRTEVCNFTDSDHNVSCTFDLMEELPEVNETAAANATNATDNATALLQERSAEAQPTLPTLPPSNLPSPSTATTTAAPNATTHANETSTTAPTPSSAPTSASSVPLKAIWNTTKCTSTIIDRDSTTPKARCAPQRVVEGNKTMANATGTVESDEEKAETGPEVEDLLCSWNYPDHKVDCRTPISKKDEGKFTKEGFAMRYLTNDNHTHCTASSPGQPYKPTPVHELKIHKWEVPAIHNARVEIQ</sequence>
<proteinExistence type="predicted"/>
<feature type="region of interest" description="Disordered" evidence="1">
    <location>
        <begin position="630"/>
        <end position="655"/>
    </location>
</feature>
<protein>
    <recommendedName>
        <fullName evidence="4">Sushi domain-containing protein</fullName>
    </recommendedName>
</protein>